<dbReference type="EMBL" id="JAINUG010000084">
    <property type="protein sequence ID" value="KAJ8399247.1"/>
    <property type="molecule type" value="Genomic_DNA"/>
</dbReference>
<feature type="domain" description="Cadherin" evidence="11">
    <location>
        <begin position="997"/>
        <end position="1107"/>
    </location>
</feature>
<evidence type="ECO:0000256" key="7">
    <source>
        <dbReference type="ARBA" id="ARBA00023136"/>
    </source>
</evidence>
<organism evidence="12 13">
    <name type="scientific">Aldrovandia affinis</name>
    <dbReference type="NCBI Taxonomy" id="143900"/>
    <lineage>
        <taxon>Eukaryota</taxon>
        <taxon>Metazoa</taxon>
        <taxon>Chordata</taxon>
        <taxon>Craniata</taxon>
        <taxon>Vertebrata</taxon>
        <taxon>Euteleostomi</taxon>
        <taxon>Actinopterygii</taxon>
        <taxon>Neopterygii</taxon>
        <taxon>Teleostei</taxon>
        <taxon>Notacanthiformes</taxon>
        <taxon>Halosauridae</taxon>
        <taxon>Aldrovandia</taxon>
    </lineage>
</organism>
<dbReference type="SMART" id="SM00112">
    <property type="entry name" value="CA"/>
    <property type="match status" value="18"/>
</dbReference>
<dbReference type="FunFam" id="2.60.40.60:FF:000150">
    <property type="entry name" value="Dachsous cadherin-related 1"/>
    <property type="match status" value="1"/>
</dbReference>
<reference evidence="12" key="1">
    <citation type="journal article" date="2023" name="Science">
        <title>Genome structures resolve the early diversification of teleost fishes.</title>
        <authorList>
            <person name="Parey E."/>
            <person name="Louis A."/>
            <person name="Montfort J."/>
            <person name="Bouchez O."/>
            <person name="Roques C."/>
            <person name="Iampietro C."/>
            <person name="Lluch J."/>
            <person name="Castinel A."/>
            <person name="Donnadieu C."/>
            <person name="Desvignes T."/>
            <person name="Floi Bucao C."/>
            <person name="Jouanno E."/>
            <person name="Wen M."/>
            <person name="Mejri S."/>
            <person name="Dirks R."/>
            <person name="Jansen H."/>
            <person name="Henkel C."/>
            <person name="Chen W.J."/>
            <person name="Zahm M."/>
            <person name="Cabau C."/>
            <person name="Klopp C."/>
            <person name="Thompson A.W."/>
            <person name="Robinson-Rechavi M."/>
            <person name="Braasch I."/>
            <person name="Lecointre G."/>
            <person name="Bobe J."/>
            <person name="Postlethwait J.H."/>
            <person name="Berthelot C."/>
            <person name="Roest Crollius H."/>
            <person name="Guiguen Y."/>
        </authorList>
    </citation>
    <scope>NUCLEOTIDE SEQUENCE</scope>
    <source>
        <strain evidence="12">NC1722</strain>
    </source>
</reference>
<feature type="domain" description="Cadherin" evidence="11">
    <location>
        <begin position="1206"/>
        <end position="1308"/>
    </location>
</feature>
<dbReference type="FunFam" id="2.60.40.60:FF:000035">
    <property type="entry name" value="Protocadherin Fat 3"/>
    <property type="match status" value="1"/>
</dbReference>
<feature type="domain" description="Cadherin" evidence="11">
    <location>
        <begin position="280"/>
        <end position="382"/>
    </location>
</feature>
<feature type="domain" description="Cadherin" evidence="11">
    <location>
        <begin position="400"/>
        <end position="496"/>
    </location>
</feature>
<feature type="domain" description="Cadherin" evidence="11">
    <location>
        <begin position="892"/>
        <end position="996"/>
    </location>
</feature>
<protein>
    <recommendedName>
        <fullName evidence="11">Cadherin domain-containing protein</fullName>
    </recommendedName>
</protein>
<dbReference type="PRINTS" id="PR00205">
    <property type="entry name" value="CADHERIN"/>
</dbReference>
<dbReference type="SUPFAM" id="SSF49313">
    <property type="entry name" value="Cadherin-like"/>
    <property type="match status" value="19"/>
</dbReference>
<dbReference type="GO" id="GO:0005509">
    <property type="term" value="F:calcium ion binding"/>
    <property type="evidence" value="ECO:0007669"/>
    <property type="project" value="UniProtKB-UniRule"/>
</dbReference>
<evidence type="ECO:0000256" key="3">
    <source>
        <dbReference type="ARBA" id="ARBA00022737"/>
    </source>
</evidence>
<keyword evidence="5" id="KW-0130">Cell adhesion</keyword>
<feature type="compositionally biased region" description="Polar residues" evidence="10">
    <location>
        <begin position="2285"/>
        <end position="2302"/>
    </location>
</feature>
<dbReference type="PANTHER" id="PTHR24026:SF136">
    <property type="entry name" value="PROTOCADHERIN-23"/>
    <property type="match status" value="1"/>
</dbReference>
<dbReference type="PROSITE" id="PS00232">
    <property type="entry name" value="CADHERIN_1"/>
    <property type="match status" value="7"/>
</dbReference>
<dbReference type="FunFam" id="2.60.40.60:FF:000020">
    <property type="entry name" value="Dachsous cadherin-related 1b"/>
    <property type="match status" value="8"/>
</dbReference>
<feature type="domain" description="Cadherin" evidence="11">
    <location>
        <begin position="1413"/>
        <end position="1513"/>
    </location>
</feature>
<evidence type="ECO:0000259" key="11">
    <source>
        <dbReference type="PROSITE" id="PS50268"/>
    </source>
</evidence>
<dbReference type="InterPro" id="IPR027397">
    <property type="entry name" value="Catenin-bd_sf"/>
</dbReference>
<dbReference type="InterPro" id="IPR015919">
    <property type="entry name" value="Cadherin-like_sf"/>
</dbReference>
<keyword evidence="13" id="KW-1185">Reference proteome</keyword>
<dbReference type="Proteomes" id="UP001221898">
    <property type="component" value="Unassembled WGS sequence"/>
</dbReference>
<feature type="domain" description="Cadherin" evidence="11">
    <location>
        <begin position="787"/>
        <end position="891"/>
    </location>
</feature>
<evidence type="ECO:0000313" key="12">
    <source>
        <dbReference type="EMBL" id="KAJ8399247.1"/>
    </source>
</evidence>
<dbReference type="GO" id="GO:0005886">
    <property type="term" value="C:plasma membrane"/>
    <property type="evidence" value="ECO:0007669"/>
    <property type="project" value="UniProtKB-SubCell"/>
</dbReference>
<feature type="region of interest" description="Disordered" evidence="10">
    <location>
        <begin position="2230"/>
        <end position="2302"/>
    </location>
</feature>
<dbReference type="GO" id="GO:0009653">
    <property type="term" value="P:anatomical structure morphogenesis"/>
    <property type="evidence" value="ECO:0007669"/>
    <property type="project" value="UniProtKB-ARBA"/>
</dbReference>
<dbReference type="Pfam" id="PF00028">
    <property type="entry name" value="Cadherin"/>
    <property type="match status" value="15"/>
</dbReference>
<evidence type="ECO:0000256" key="1">
    <source>
        <dbReference type="ARBA" id="ARBA00004370"/>
    </source>
</evidence>
<feature type="region of interest" description="Disordered" evidence="10">
    <location>
        <begin position="28"/>
        <end position="56"/>
    </location>
</feature>
<feature type="domain" description="Cadherin" evidence="11">
    <location>
        <begin position="1928"/>
        <end position="2046"/>
    </location>
</feature>
<dbReference type="InterPro" id="IPR020894">
    <property type="entry name" value="Cadherin_CS"/>
</dbReference>
<feature type="domain" description="Cadherin" evidence="11">
    <location>
        <begin position="1619"/>
        <end position="1698"/>
    </location>
</feature>
<dbReference type="Gene3D" id="4.10.900.10">
    <property type="entry name" value="TCF3-CBD (Catenin binding domain)"/>
    <property type="match status" value="1"/>
</dbReference>
<sequence length="2302" mass="246972">MALLLLRKGRSAGVPVLQDLVGGPPGLVPRTPAVWPDQHQQEAGSRGPAQRPAGAPVPVRQLPVYSSAQVNVSIADVNDNAPQFPRDADAVTVSQGTATGTVLFIARAHDRDSGANGRVRYSLRGADEFAGTFAVEPRLGALSLNRSLPRDGPQSYTLLIRAQDGGEPTLASTLTLRVEIGEGVARDSRVIQVRAHHGRRGGAYAGLRYSLRPLSGVPPFGVHADSGWLFLSQSLDHEAVSQYRFGVLATARDGPATELSAMATVVVVVLDENDNAPVFTRDVYFFTVPEGPAPQGLIGSVKATDRDSGKNSQLSYILLSDGKRFRINSNTGEIINWVALDREQYTHHTLKVLVTDHGSPCLNATTTVHILVTDINDNPPQFLHVPAGKELNVQVWAGLPAGSVVTTMFAKDLDAGENGTVVHSLMSGDGLGHFEIDSQSGEIRTTGLFPQQPRAHYSLTVIARDNGTAPLEETAVVHLQVYHSEGLSGDASSPVFRHFSVREDCQPGTVIGSAGLPEGRSSSGASYSIAEGDGSLHFGIERSSGDLYVSQALDHEARARYLLRVRVEDGGGRLNRSVTVSVTVEDANDHSPWFADDVIVFGVEENRPEGPPVYAFKARDGTGPGGTAACATPSPTPPPSPGTTGGRCHRELTPSIAFTVTATDRAPEPSDRRHATLTAHVFLLDLNDNAPAFASSDESRVAEDAEPGSLVHRLVARDDDLGKTVSHREQEVHCACLLYLAGCLDYESAPAHTVTVQAADNGLPRLSSTQTLTVSVLDVNDQAPVFEQRVYNATVMENRGPGEPVIRVSAFDSDSEENAAVRYSLLPGPGFELFSIDPRSGEISTTTQLDRETQHKFTLRVVGRDSGVQPLSSTATVLCSVLDENDNAPEFMQPSFLIRVPENFPPGPCTRPRLLIPTPEPTAPSATAYRVGEGIDGFFAINATSGAISTVKRLDREQRSNYSLIIEAHDQGPAPRSSTARLHVLVLDENDNSPAFDQKSYRASVREGLPAGSEVVRLTATDGDEGPNGEVTFSLADEASGAFTVDASSGLVRTTRPLDREARSRYSFWATATDGCSRGPRSSAASVTVRVEDVNDNVLACAQSPVSAPVSAETALNHTVATVRALDGDEGENGTVAFRLSEPDDAVFEVGLVTGEVRLRTPLPADFFGTRLLRVEVTDGGTPALSSTCLVLIHLRGDEEEKLRFTEQVYEAAVPENSKTGSWVANVVAHDRTPDGRRIEYSVFSGNEDGAFAIHAHNGDISVKDQSRLDFEERRSVHLVVLAESGLQTAHCRVTIALLDVNDNAPTFEQQQYKSAVWEGQIHNTYVMQVFATDADSGVNGQVDYSILSGNNNGAFVMDSTRGILATNTVLDREIVASYKLVLQVVDRGSPPLTGTATVRIQVVDVNDNSPSIPPMEHVLIAENLPAGYVVTQVTANDVDLGLAVTYSLAEQGSGGGRFAIDPYTGIITLTQSLDREEASLYTLRVQASDSVHQTAADVTVEVLDVNDNPPVFSKEAYQVVVPELSAVDTLVLALSATDRDSGPNGRVSYRLLTSPSKGFYINAENGSVFTNKPLTYVTNGNAIQLLVEARDGGNPPLTAMTFVEVHVRDANDHAPRFQQPAYRVSVSEDAPLGTTLLFLRADDGDWSPENTHLDYAITGGNEEQRFCLEVGAVQSEARQRGVARLVLCAELDRESGEPPADRDRLRPGLEYHAQVSESSPGGTWLATLSAHDPDKGQNAKVRYDIVSGNGKGLFSLDALTGVVEVNRSLDYEEDPKFTLTVQASNGDGPRSRNVAFAVLYVSVLDENDNSPYFAFPTLNCSVTENLPAFSPVCAVHALDRDAGPYGQLTYSLLSPCSLDYGSGSPDRKEAFSVDPLTGDIHTRQAFDYELEREYCFLVEARDRGDQTATVRVQIAIEGADEFSPVFTRQRYLFHLPEGAKAGQSIGQVVATDHDDGQDGVLEYALAGPHPSPFFSVNKTSGAIYLSAAVYRRQGGGMGGGDLVELLVTASSPKLDSRSASCLVIVNISSAAQRREAAVKRAVPRSASSLSRGLDALDGTVGHGAPNGAGLQDFKGLVDIRVKRELANPYRHSDSSGRGSAEGEMAEDEEIKMINERPCLKCAGYTLSERACRIPDSGVPRDSDPLSYREEGGGEEMLSQLLSVRGGVGGAGGYASRYDHQMAAVGSGSLTSLMCAEEELRGSYSWDYLLDWEPRFQPLASVYSDLGQLPDEEEERAQRPLRPPPLITSTAQPGIRAVPPRMPALSRRPSFPKYSYSPLARSAGLTPSTMTPSFSPALSCST</sequence>
<evidence type="ECO:0000256" key="8">
    <source>
        <dbReference type="ARBA" id="ARBA00023180"/>
    </source>
</evidence>
<keyword evidence="8" id="KW-0325">Glycoprotein</keyword>
<feature type="domain" description="Cadherin" evidence="11">
    <location>
        <begin position="1815"/>
        <end position="1927"/>
    </location>
</feature>
<dbReference type="PANTHER" id="PTHR24026">
    <property type="entry name" value="FAT ATYPICAL CADHERIN-RELATED"/>
    <property type="match status" value="1"/>
</dbReference>
<dbReference type="CDD" id="cd11304">
    <property type="entry name" value="Cadherin_repeat"/>
    <property type="match status" value="16"/>
</dbReference>
<keyword evidence="4 9" id="KW-0106">Calcium</keyword>
<feature type="domain" description="Cadherin" evidence="11">
    <location>
        <begin position="1102"/>
        <end position="1205"/>
    </location>
</feature>
<evidence type="ECO:0000256" key="4">
    <source>
        <dbReference type="ARBA" id="ARBA00022837"/>
    </source>
</evidence>
<evidence type="ECO:0000256" key="6">
    <source>
        <dbReference type="ARBA" id="ARBA00022989"/>
    </source>
</evidence>
<feature type="domain" description="Cadherin" evidence="11">
    <location>
        <begin position="1514"/>
        <end position="1618"/>
    </location>
</feature>
<evidence type="ECO:0000256" key="5">
    <source>
        <dbReference type="ARBA" id="ARBA00022889"/>
    </source>
</evidence>
<feature type="domain" description="Cadherin" evidence="11">
    <location>
        <begin position="678"/>
        <end position="786"/>
    </location>
</feature>
<comment type="subcellular location">
    <subcellularLocation>
        <location evidence="1">Membrane</location>
    </subcellularLocation>
</comment>
<keyword evidence="3" id="KW-0677">Repeat</keyword>
<feature type="domain" description="Cadherin" evidence="11">
    <location>
        <begin position="1309"/>
        <end position="1413"/>
    </location>
</feature>
<feature type="domain" description="Cadherin" evidence="11">
    <location>
        <begin position="85"/>
        <end position="279"/>
    </location>
</feature>
<name>A0AAD7SBG0_9TELE</name>
<feature type="domain" description="Cadherin" evidence="11">
    <location>
        <begin position="66"/>
        <end position="84"/>
    </location>
</feature>
<dbReference type="PROSITE" id="PS50268">
    <property type="entry name" value="CADHERIN_2"/>
    <property type="match status" value="18"/>
</dbReference>
<evidence type="ECO:0000313" key="13">
    <source>
        <dbReference type="Proteomes" id="UP001221898"/>
    </source>
</evidence>
<dbReference type="Gene3D" id="2.60.40.60">
    <property type="entry name" value="Cadherins"/>
    <property type="match status" value="19"/>
</dbReference>
<gene>
    <name evidence="12" type="ORF">AAFF_G00412850</name>
</gene>
<dbReference type="GO" id="GO:0007156">
    <property type="term" value="P:homophilic cell adhesion via plasma membrane adhesion molecules"/>
    <property type="evidence" value="ECO:0007669"/>
    <property type="project" value="InterPro"/>
</dbReference>
<dbReference type="FunFam" id="2.60.40.60:FF:000116">
    <property type="entry name" value="Dachsous cadherin-related 2"/>
    <property type="match status" value="1"/>
</dbReference>
<feature type="region of interest" description="Disordered" evidence="10">
    <location>
        <begin position="625"/>
        <end position="647"/>
    </location>
</feature>
<dbReference type="GO" id="GO:0007163">
    <property type="term" value="P:establishment or maintenance of cell polarity"/>
    <property type="evidence" value="ECO:0007669"/>
    <property type="project" value="UniProtKB-ARBA"/>
</dbReference>
<evidence type="ECO:0000256" key="9">
    <source>
        <dbReference type="PROSITE-ProRule" id="PRU00043"/>
    </source>
</evidence>
<dbReference type="GO" id="GO:0060429">
    <property type="term" value="P:epithelium development"/>
    <property type="evidence" value="ECO:0007669"/>
    <property type="project" value="UniProtKB-ARBA"/>
</dbReference>
<dbReference type="InterPro" id="IPR002126">
    <property type="entry name" value="Cadherin-like_dom"/>
</dbReference>
<evidence type="ECO:0000256" key="2">
    <source>
        <dbReference type="ARBA" id="ARBA00022692"/>
    </source>
</evidence>
<evidence type="ECO:0000256" key="10">
    <source>
        <dbReference type="SAM" id="MobiDB-lite"/>
    </source>
</evidence>
<feature type="domain" description="Cadherin" evidence="11">
    <location>
        <begin position="493"/>
        <end position="594"/>
    </location>
</feature>
<feature type="domain" description="Cadherin" evidence="11">
    <location>
        <begin position="1708"/>
        <end position="1814"/>
    </location>
</feature>
<proteinExistence type="predicted"/>
<keyword evidence="2" id="KW-0812">Transmembrane</keyword>
<comment type="caution">
    <text evidence="12">The sequence shown here is derived from an EMBL/GenBank/DDBJ whole genome shotgun (WGS) entry which is preliminary data.</text>
</comment>
<keyword evidence="6" id="KW-1133">Transmembrane helix</keyword>
<keyword evidence="7" id="KW-0472">Membrane</keyword>
<accession>A0AAD7SBG0</accession>
<dbReference type="FunFam" id="2.60.40.60:FF:000140">
    <property type="entry name" value="Dachsous cadherin-related 1"/>
    <property type="match status" value="1"/>
</dbReference>